<accession>A0A6P1Q247</accession>
<dbReference type="OrthoDB" id="6556279at2"/>
<dbReference type="EMBL" id="CP028271">
    <property type="protein sequence ID" value="QHM72382.1"/>
    <property type="molecule type" value="Genomic_DNA"/>
</dbReference>
<keyword evidence="2" id="KW-1185">Reference proteome</keyword>
<reference evidence="1 2" key="1">
    <citation type="submission" date="2018-03" db="EMBL/GenBank/DDBJ databases">
        <title>Pantoea intestinalis SRCM103226 isolated form the mealworm.</title>
        <authorList>
            <person name="Jeong D.-Y."/>
            <person name="Kim J.W."/>
        </authorList>
    </citation>
    <scope>NUCLEOTIDE SEQUENCE [LARGE SCALE GENOMIC DNA]</scope>
    <source>
        <strain evidence="1 2">SRCM103226</strain>
    </source>
</reference>
<proteinExistence type="predicted"/>
<evidence type="ECO:0000313" key="1">
    <source>
        <dbReference type="EMBL" id="QHM72382.1"/>
    </source>
</evidence>
<organism evidence="1 2">
    <name type="scientific">Mixta intestinalis</name>
    <dbReference type="NCBI Taxonomy" id="1615494"/>
    <lineage>
        <taxon>Bacteria</taxon>
        <taxon>Pseudomonadati</taxon>
        <taxon>Pseudomonadota</taxon>
        <taxon>Gammaproteobacteria</taxon>
        <taxon>Enterobacterales</taxon>
        <taxon>Erwiniaceae</taxon>
        <taxon>Mixta</taxon>
    </lineage>
</organism>
<dbReference type="Proteomes" id="UP000464053">
    <property type="component" value="Chromosome"/>
</dbReference>
<sequence>MSWYDELQCQVEKCVCHEPNPLMSEMLADIGIEAMIDQNDDRLHHHSARQTLFSRLRHYLFRS</sequence>
<dbReference type="RefSeq" id="WP_160622261.1">
    <property type="nucleotide sequence ID" value="NZ_CP028271.1"/>
</dbReference>
<gene>
    <name evidence="1" type="ORF">C7M51_02693</name>
</gene>
<name>A0A6P1Q247_9GAMM</name>
<dbReference type="AlphaFoldDB" id="A0A6P1Q247"/>
<dbReference type="KEGG" id="mint:C7M51_02693"/>
<protein>
    <submittedName>
        <fullName evidence="1">Uncharacterized protein</fullName>
    </submittedName>
</protein>
<evidence type="ECO:0000313" key="2">
    <source>
        <dbReference type="Proteomes" id="UP000464053"/>
    </source>
</evidence>